<evidence type="ECO:0000256" key="5">
    <source>
        <dbReference type="ARBA" id="ARBA00022832"/>
    </source>
</evidence>
<dbReference type="GO" id="GO:0016717">
    <property type="term" value="F:oxidoreductase activity, acting on paired donors, with oxidation of a pair of donors resulting in the reduction of molecular oxygen to two molecules of water"/>
    <property type="evidence" value="ECO:0007669"/>
    <property type="project" value="InterPro"/>
</dbReference>
<dbReference type="AlphaFoldDB" id="A0A7Y0SG43"/>
<evidence type="ECO:0000256" key="8">
    <source>
        <dbReference type="ARBA" id="ARBA00023098"/>
    </source>
</evidence>
<dbReference type="PANTHER" id="PTHR11351:SF31">
    <property type="entry name" value="DESATURASE 1, ISOFORM A-RELATED"/>
    <property type="match status" value="1"/>
</dbReference>
<comment type="similarity">
    <text evidence="2">Belongs to the fatty acid desaturase type 2 family.</text>
</comment>
<comment type="subcellular location">
    <subcellularLocation>
        <location evidence="1">Membrane</location>
        <topology evidence="1">Multi-pass membrane protein</topology>
    </subcellularLocation>
</comment>
<keyword evidence="3" id="KW-0444">Lipid biosynthesis</keyword>
<evidence type="ECO:0000256" key="9">
    <source>
        <dbReference type="ARBA" id="ARBA00023136"/>
    </source>
</evidence>
<name>A0A7Y0SG43_VIBPH</name>
<keyword evidence="4" id="KW-0812">Transmembrane</keyword>
<dbReference type="PANTHER" id="PTHR11351">
    <property type="entry name" value="ACYL-COA DESATURASE"/>
    <property type="match status" value="1"/>
</dbReference>
<evidence type="ECO:0000256" key="3">
    <source>
        <dbReference type="ARBA" id="ARBA00022516"/>
    </source>
</evidence>
<accession>A0A7Y0SG43</accession>
<dbReference type="Proteomes" id="UP000518904">
    <property type="component" value="Unassembled WGS sequence"/>
</dbReference>
<dbReference type="GO" id="GO:0006633">
    <property type="term" value="P:fatty acid biosynthetic process"/>
    <property type="evidence" value="ECO:0007669"/>
    <property type="project" value="UniProtKB-KW"/>
</dbReference>
<evidence type="ECO:0000313" key="11">
    <source>
        <dbReference type="EMBL" id="NMU82889.1"/>
    </source>
</evidence>
<keyword evidence="8" id="KW-0443">Lipid metabolism</keyword>
<keyword evidence="6" id="KW-1133">Transmembrane helix</keyword>
<dbReference type="InterPro" id="IPR015876">
    <property type="entry name" value="Acyl-CoA_DS"/>
</dbReference>
<evidence type="ECO:0000256" key="7">
    <source>
        <dbReference type="ARBA" id="ARBA00023002"/>
    </source>
</evidence>
<evidence type="ECO:0000256" key="6">
    <source>
        <dbReference type="ARBA" id="ARBA00022989"/>
    </source>
</evidence>
<keyword evidence="7" id="KW-0560">Oxidoreductase</keyword>
<dbReference type="GO" id="GO:0016020">
    <property type="term" value="C:membrane"/>
    <property type="evidence" value="ECO:0007669"/>
    <property type="project" value="UniProtKB-SubCell"/>
</dbReference>
<evidence type="ECO:0000256" key="1">
    <source>
        <dbReference type="ARBA" id="ARBA00004141"/>
    </source>
</evidence>
<proteinExistence type="inferred from homology"/>
<sequence>FFTFGEGYHNFHHIFENDYRNGVYWWHYDPTKWLIKSCSWLGLTSKLRTTPTFRIEKARASQLLKKAREKLESKPNTQTILDQL</sequence>
<keyword evidence="10" id="KW-0275">Fatty acid biosynthesis</keyword>
<dbReference type="EMBL" id="JABCLB010001077">
    <property type="protein sequence ID" value="NMU82889.1"/>
    <property type="molecule type" value="Genomic_DNA"/>
</dbReference>
<evidence type="ECO:0000256" key="2">
    <source>
        <dbReference type="ARBA" id="ARBA00008749"/>
    </source>
</evidence>
<evidence type="ECO:0000256" key="10">
    <source>
        <dbReference type="ARBA" id="ARBA00023160"/>
    </source>
</evidence>
<protein>
    <submittedName>
        <fullName evidence="11">Acyl-CoA desaturase</fullName>
    </submittedName>
</protein>
<keyword evidence="9" id="KW-0472">Membrane</keyword>
<evidence type="ECO:0000256" key="4">
    <source>
        <dbReference type="ARBA" id="ARBA00022692"/>
    </source>
</evidence>
<gene>
    <name evidence="11" type="ORF">HKB16_08340</name>
</gene>
<comment type="caution">
    <text evidence="11">The sequence shown here is derived from an EMBL/GenBank/DDBJ whole genome shotgun (WGS) entry which is preliminary data.</text>
</comment>
<feature type="non-terminal residue" evidence="11">
    <location>
        <position position="1"/>
    </location>
</feature>
<keyword evidence="5" id="KW-0276">Fatty acid metabolism</keyword>
<organism evidence="11 12">
    <name type="scientific">Vibrio parahaemolyticus</name>
    <dbReference type="NCBI Taxonomy" id="670"/>
    <lineage>
        <taxon>Bacteria</taxon>
        <taxon>Pseudomonadati</taxon>
        <taxon>Pseudomonadota</taxon>
        <taxon>Gammaproteobacteria</taxon>
        <taxon>Vibrionales</taxon>
        <taxon>Vibrionaceae</taxon>
        <taxon>Vibrio</taxon>
    </lineage>
</organism>
<evidence type="ECO:0000313" key="12">
    <source>
        <dbReference type="Proteomes" id="UP000518904"/>
    </source>
</evidence>
<feature type="non-terminal residue" evidence="11">
    <location>
        <position position="84"/>
    </location>
</feature>
<reference evidence="11 12" key="1">
    <citation type="submission" date="2020-04" db="EMBL/GenBank/DDBJ databases">
        <title>Whole-genome sequencing of Vibrio spp. from China reveals different genetic environments of blaCTX-M-14 among diverse lineages.</title>
        <authorList>
            <person name="Zheng Z."/>
            <person name="Ye L."/>
            <person name="Chen S."/>
        </authorList>
    </citation>
    <scope>NUCLEOTIDE SEQUENCE [LARGE SCALE GENOMIC DNA]</scope>
    <source>
        <strain evidence="11 12">Vb0551</strain>
    </source>
</reference>